<dbReference type="PANTHER" id="PTHR43798:SF5">
    <property type="entry name" value="MONOACYLGLYCEROL LIPASE ABHD6"/>
    <property type="match status" value="1"/>
</dbReference>
<keyword evidence="3" id="KW-1185">Reference proteome</keyword>
<reference evidence="2" key="1">
    <citation type="journal article" date="2014" name="Int. J. Syst. Evol. Microbiol.">
        <title>Complete genome sequence of Corynebacterium casei LMG S-19264T (=DSM 44701T), isolated from a smear-ripened cheese.</title>
        <authorList>
            <consortium name="US DOE Joint Genome Institute (JGI-PGF)"/>
            <person name="Walter F."/>
            <person name="Albersmeier A."/>
            <person name="Kalinowski J."/>
            <person name="Ruckert C."/>
        </authorList>
    </citation>
    <scope>NUCLEOTIDE SEQUENCE</scope>
    <source>
        <strain evidence="2">JCM 3302</strain>
    </source>
</reference>
<dbReference type="Gene3D" id="3.40.50.1820">
    <property type="entry name" value="alpha/beta hydrolase"/>
    <property type="match status" value="1"/>
</dbReference>
<dbReference type="PANTHER" id="PTHR43798">
    <property type="entry name" value="MONOACYLGLYCEROL LIPASE"/>
    <property type="match status" value="1"/>
</dbReference>
<dbReference type="InterPro" id="IPR000073">
    <property type="entry name" value="AB_hydrolase_1"/>
</dbReference>
<dbReference type="EMBL" id="BNBC01000030">
    <property type="protein sequence ID" value="GHE92205.1"/>
    <property type="molecule type" value="Genomic_DNA"/>
</dbReference>
<gene>
    <name evidence="2" type="ORF">GCM10014715_55770</name>
</gene>
<dbReference type="RefSeq" id="WP_189904555.1">
    <property type="nucleotide sequence ID" value="NZ_BNBC01000030.1"/>
</dbReference>
<dbReference type="GO" id="GO:0047372">
    <property type="term" value="F:monoacylglycerol lipase activity"/>
    <property type="evidence" value="ECO:0007669"/>
    <property type="project" value="TreeGrafter"/>
</dbReference>
<dbReference type="InterPro" id="IPR029058">
    <property type="entry name" value="AB_hydrolase_fold"/>
</dbReference>
<accession>A0A919DYX8</accession>
<keyword evidence="2" id="KW-0378">Hydrolase</keyword>
<dbReference type="PRINTS" id="PR00111">
    <property type="entry name" value="ABHYDROLASE"/>
</dbReference>
<feature type="domain" description="AB hydrolase-1" evidence="1">
    <location>
        <begin position="32"/>
        <end position="264"/>
    </location>
</feature>
<evidence type="ECO:0000259" key="1">
    <source>
        <dbReference type="Pfam" id="PF00561"/>
    </source>
</evidence>
<dbReference type="InterPro" id="IPR050266">
    <property type="entry name" value="AB_hydrolase_sf"/>
</dbReference>
<dbReference type="GO" id="GO:0016020">
    <property type="term" value="C:membrane"/>
    <property type="evidence" value="ECO:0007669"/>
    <property type="project" value="TreeGrafter"/>
</dbReference>
<dbReference type="SUPFAM" id="SSF53474">
    <property type="entry name" value="alpha/beta-Hydrolases"/>
    <property type="match status" value="1"/>
</dbReference>
<name>A0A919DYX8_9ACTN</name>
<dbReference type="Proteomes" id="UP000641386">
    <property type="component" value="Unassembled WGS sequence"/>
</dbReference>
<proteinExistence type="predicted"/>
<dbReference type="Pfam" id="PF00561">
    <property type="entry name" value="Abhydrolase_1"/>
    <property type="match status" value="1"/>
</dbReference>
<dbReference type="AlphaFoldDB" id="A0A919DYX8"/>
<organism evidence="2 3">
    <name type="scientific">Streptomyces spiralis</name>
    <dbReference type="NCBI Taxonomy" id="66376"/>
    <lineage>
        <taxon>Bacteria</taxon>
        <taxon>Bacillati</taxon>
        <taxon>Actinomycetota</taxon>
        <taxon>Actinomycetes</taxon>
        <taxon>Kitasatosporales</taxon>
        <taxon>Streptomycetaceae</taxon>
        <taxon>Streptomyces</taxon>
    </lineage>
</organism>
<reference evidence="2" key="2">
    <citation type="submission" date="2020-09" db="EMBL/GenBank/DDBJ databases">
        <authorList>
            <person name="Sun Q."/>
            <person name="Ohkuma M."/>
        </authorList>
    </citation>
    <scope>NUCLEOTIDE SEQUENCE</scope>
    <source>
        <strain evidence="2">JCM 3302</strain>
    </source>
</reference>
<comment type="caution">
    <text evidence="2">The sequence shown here is derived from an EMBL/GenBank/DDBJ whole genome shotgun (WGS) entry which is preliminary data.</text>
</comment>
<sequence length="287" mass="31001">MTSPSLAAPDLFTKLNGTRFAYRRFGRQDGVPLVLLSRFRGTMDDWDPLFVDALAEARPVILFDNAGVGRSEGRTPGTITEMADAAATFIAAVGDPPVDLLGFSLGGYVAQRLTLTHPELVRRLVLAGTGPGAGEGILPSKPQVAPLRSAPAMDQAALRALFFTRSAAGSRAAEEVWERTHQRPQREPEVPAESYERQIDAIAHWSSADGDGAYDSLGHLTLPVLVANGNDDVMIPTVNSFIMSQLLPGAELVIYPDSGHGFLFQYAQLFAARVNEFLDRPRAADTR</sequence>
<evidence type="ECO:0000313" key="3">
    <source>
        <dbReference type="Proteomes" id="UP000641386"/>
    </source>
</evidence>
<protein>
    <submittedName>
        <fullName evidence="2">Alpha/beta hydrolase</fullName>
    </submittedName>
</protein>
<evidence type="ECO:0000313" key="2">
    <source>
        <dbReference type="EMBL" id="GHE92205.1"/>
    </source>
</evidence>
<dbReference type="GO" id="GO:0046464">
    <property type="term" value="P:acylglycerol catabolic process"/>
    <property type="evidence" value="ECO:0007669"/>
    <property type="project" value="TreeGrafter"/>
</dbReference>